<dbReference type="RefSeq" id="WP_386726347.1">
    <property type="nucleotide sequence ID" value="NZ_JBHSTP010000001.1"/>
</dbReference>
<keyword evidence="1" id="KW-0812">Transmembrane</keyword>
<dbReference type="InterPro" id="IPR036890">
    <property type="entry name" value="HATPase_C_sf"/>
</dbReference>
<dbReference type="GO" id="GO:0016301">
    <property type="term" value="F:kinase activity"/>
    <property type="evidence" value="ECO:0007669"/>
    <property type="project" value="UniProtKB-KW"/>
</dbReference>
<keyword evidence="2" id="KW-0808">Transferase</keyword>
<organism evidence="2 3">
    <name type="scientific">Luethyella okanaganae</name>
    <dbReference type="NCBI Taxonomy" id="69372"/>
    <lineage>
        <taxon>Bacteria</taxon>
        <taxon>Bacillati</taxon>
        <taxon>Actinomycetota</taxon>
        <taxon>Actinomycetes</taxon>
        <taxon>Micrococcales</taxon>
        <taxon>Microbacteriaceae</taxon>
        <taxon>Luethyella</taxon>
    </lineage>
</organism>
<protein>
    <submittedName>
        <fullName evidence="2">Sensor histidine kinase</fullName>
    </submittedName>
</protein>
<feature type="transmembrane region" description="Helical" evidence="1">
    <location>
        <begin position="154"/>
        <end position="178"/>
    </location>
</feature>
<reference evidence="3" key="1">
    <citation type="journal article" date="2019" name="Int. J. Syst. Evol. Microbiol.">
        <title>The Global Catalogue of Microorganisms (GCM) 10K type strain sequencing project: providing services to taxonomists for standard genome sequencing and annotation.</title>
        <authorList>
            <consortium name="The Broad Institute Genomics Platform"/>
            <consortium name="The Broad Institute Genome Sequencing Center for Infectious Disease"/>
            <person name="Wu L."/>
            <person name="Ma J."/>
        </authorList>
    </citation>
    <scope>NUCLEOTIDE SEQUENCE [LARGE SCALE GENOMIC DNA]</scope>
    <source>
        <strain evidence="3">CCUG 43304</strain>
    </source>
</reference>
<sequence length="399" mass="42197">MTVRARAGATEERVIRITALALGVGGVIFGALAYEPFIVQHPNGFGALEMVAFAIVVGIPVSLGLCALWTPIAFVRGLALAEAIAYLLVLVIWVAIHRHAIPAASGMPWVLTISAMPVVCLALAARGNVVWGYLLIISVMNGTIMVRASDRPDAVLVAVETALYAIVFASVFTGLVLVGQQSAARLDSLNERARTEASRKAAREAREQERARFDALIHDGVISTLLMAGRGPLDQVEGSEQARTTLEQIDRLRGASSPVDALTVAELVDRLRSIAEEAGIAFSAEGSEDYQGSRCVPADVVEAIVAASGEAARNSILHAGGGDERRAVHRSLAVTLSEASIVVRVRDDGIGFEEVQVRPERLGIARSIRGRMAGLPGGYATIDSRAGLGTRVELGWVPS</sequence>
<dbReference type="EMBL" id="JBHSTP010000001">
    <property type="protein sequence ID" value="MFC6354653.1"/>
    <property type="molecule type" value="Genomic_DNA"/>
</dbReference>
<name>A0ABW1VCU6_9MICO</name>
<feature type="transmembrane region" description="Helical" evidence="1">
    <location>
        <begin position="130"/>
        <end position="148"/>
    </location>
</feature>
<dbReference type="SUPFAM" id="SSF55874">
    <property type="entry name" value="ATPase domain of HSP90 chaperone/DNA topoisomerase II/histidine kinase"/>
    <property type="match status" value="1"/>
</dbReference>
<feature type="transmembrane region" description="Helical" evidence="1">
    <location>
        <begin position="14"/>
        <end position="34"/>
    </location>
</feature>
<keyword evidence="1" id="KW-1133">Transmembrane helix</keyword>
<feature type="transmembrane region" description="Helical" evidence="1">
    <location>
        <begin position="46"/>
        <end position="70"/>
    </location>
</feature>
<feature type="transmembrane region" description="Helical" evidence="1">
    <location>
        <begin position="77"/>
        <end position="96"/>
    </location>
</feature>
<comment type="caution">
    <text evidence="2">The sequence shown here is derived from an EMBL/GenBank/DDBJ whole genome shotgun (WGS) entry which is preliminary data.</text>
</comment>
<keyword evidence="3" id="KW-1185">Reference proteome</keyword>
<keyword evidence="1" id="KW-0472">Membrane</keyword>
<evidence type="ECO:0000256" key="1">
    <source>
        <dbReference type="SAM" id="Phobius"/>
    </source>
</evidence>
<dbReference type="Gene3D" id="3.30.565.10">
    <property type="entry name" value="Histidine kinase-like ATPase, C-terminal domain"/>
    <property type="match status" value="1"/>
</dbReference>
<keyword evidence="2" id="KW-0418">Kinase</keyword>
<proteinExistence type="predicted"/>
<accession>A0ABW1VCU6</accession>
<feature type="transmembrane region" description="Helical" evidence="1">
    <location>
        <begin position="108"/>
        <end position="125"/>
    </location>
</feature>
<gene>
    <name evidence="2" type="ORF">ACFQB0_00810</name>
</gene>
<dbReference type="Proteomes" id="UP001596306">
    <property type="component" value="Unassembled WGS sequence"/>
</dbReference>
<evidence type="ECO:0000313" key="3">
    <source>
        <dbReference type="Proteomes" id="UP001596306"/>
    </source>
</evidence>
<evidence type="ECO:0000313" key="2">
    <source>
        <dbReference type="EMBL" id="MFC6354653.1"/>
    </source>
</evidence>